<evidence type="ECO:0000256" key="2">
    <source>
        <dbReference type="ARBA" id="ARBA00022723"/>
    </source>
</evidence>
<comment type="caution">
    <text evidence="6">The sequence shown here is derived from an EMBL/GenBank/DDBJ whole genome shotgun (WGS) entry which is preliminary data.</text>
</comment>
<dbReference type="EMBL" id="BTPD01000008">
    <property type="protein sequence ID" value="GMQ30134.1"/>
    <property type="molecule type" value="Genomic_DNA"/>
</dbReference>
<keyword evidence="4" id="KW-0862">Zinc</keyword>
<organism evidence="6 7">
    <name type="scientific">Algoriphagus confluentis</name>
    <dbReference type="NCBI Taxonomy" id="1697556"/>
    <lineage>
        <taxon>Bacteria</taxon>
        <taxon>Pseudomonadati</taxon>
        <taxon>Bacteroidota</taxon>
        <taxon>Cytophagia</taxon>
        <taxon>Cytophagales</taxon>
        <taxon>Cyclobacteriaceae</taxon>
        <taxon>Algoriphagus</taxon>
    </lineage>
</organism>
<evidence type="ECO:0000259" key="5">
    <source>
        <dbReference type="Pfam" id="PF12867"/>
    </source>
</evidence>
<keyword evidence="7" id="KW-1185">Reference proteome</keyword>
<dbReference type="RefSeq" id="WP_338224844.1">
    <property type="nucleotide sequence ID" value="NZ_BTPD01000008.1"/>
</dbReference>
<sequence>MTIDIEFLKYPIGKFQAPEIISNEQMNEAKSIIRYFPTHLFTAVSSLSPAQLDTPYRPGGWTVRQVIHHCADSHMNALIRFKLAITESQPTVKPYDEGAWANLADYSMPVEGSLQLIQIIHSKWIVLLNSMEKADFQKTYFHPESKKTPKLEEVTLMYAWHSSHHLAHIQHLALRENWTSR</sequence>
<gene>
    <name evidence="6" type="primary">bstA</name>
    <name evidence="6" type="ORF">Aconfl_27770</name>
</gene>
<feature type="domain" description="DinB-like" evidence="5">
    <location>
        <begin position="41"/>
        <end position="169"/>
    </location>
</feature>
<dbReference type="Pfam" id="PF12867">
    <property type="entry name" value="DinB_2"/>
    <property type="match status" value="1"/>
</dbReference>
<dbReference type="GO" id="GO:0016740">
    <property type="term" value="F:transferase activity"/>
    <property type="evidence" value="ECO:0007669"/>
    <property type="project" value="UniProtKB-KW"/>
</dbReference>
<evidence type="ECO:0000313" key="7">
    <source>
        <dbReference type="Proteomes" id="UP001338309"/>
    </source>
</evidence>
<dbReference type="SUPFAM" id="SSF109854">
    <property type="entry name" value="DinB/YfiT-like putative metalloenzymes"/>
    <property type="match status" value="1"/>
</dbReference>
<keyword evidence="2" id="KW-0479">Metal-binding</keyword>
<accession>A0ABQ6PQ87</accession>
<evidence type="ECO:0000313" key="6">
    <source>
        <dbReference type="EMBL" id="GMQ30134.1"/>
    </source>
</evidence>
<reference evidence="6 7" key="1">
    <citation type="submission" date="2023-08" db="EMBL/GenBank/DDBJ databases">
        <title>Draft genome sequence of Algoriphagus confluentis.</title>
        <authorList>
            <person name="Takatani N."/>
            <person name="Hosokawa M."/>
            <person name="Sawabe T."/>
        </authorList>
    </citation>
    <scope>NUCLEOTIDE SEQUENCE [LARGE SCALE GENOMIC DNA]</scope>
    <source>
        <strain evidence="6 7">NBRC 111222</strain>
    </source>
</reference>
<protein>
    <submittedName>
        <fullName evidence="6">Bacillithiol transferase BstA</fullName>
    </submittedName>
</protein>
<dbReference type="Gene3D" id="1.20.120.450">
    <property type="entry name" value="dinb family like domain"/>
    <property type="match status" value="1"/>
</dbReference>
<dbReference type="HAMAP" id="MF_01256">
    <property type="entry name" value="YfiT_hydrol"/>
    <property type="match status" value="1"/>
</dbReference>
<evidence type="ECO:0000256" key="3">
    <source>
        <dbReference type="ARBA" id="ARBA00022801"/>
    </source>
</evidence>
<name>A0ABQ6PQ87_9BACT</name>
<dbReference type="InterPro" id="IPR023774">
    <property type="entry name" value="Put_metal_dep_hydrolase_YfiT"/>
</dbReference>
<dbReference type="InterPro" id="IPR034660">
    <property type="entry name" value="DinB/YfiT-like"/>
</dbReference>
<proteinExistence type="inferred from homology"/>
<dbReference type="InterPro" id="IPR024775">
    <property type="entry name" value="DinB-like"/>
</dbReference>
<dbReference type="Proteomes" id="UP001338309">
    <property type="component" value="Unassembled WGS sequence"/>
</dbReference>
<keyword evidence="3" id="KW-0378">Hydrolase</keyword>
<evidence type="ECO:0000256" key="4">
    <source>
        <dbReference type="ARBA" id="ARBA00022833"/>
    </source>
</evidence>
<evidence type="ECO:0000256" key="1">
    <source>
        <dbReference type="ARBA" id="ARBA00022490"/>
    </source>
</evidence>
<dbReference type="NCBIfam" id="NF009807">
    <property type="entry name" value="PRK13291.1"/>
    <property type="match status" value="1"/>
</dbReference>
<keyword evidence="6" id="KW-0808">Transferase</keyword>
<keyword evidence="1" id="KW-0963">Cytoplasm</keyword>